<keyword evidence="2" id="KW-1185">Reference proteome</keyword>
<dbReference type="EMBL" id="REGN01006959">
    <property type="protein sequence ID" value="RNA07713.1"/>
    <property type="molecule type" value="Genomic_DNA"/>
</dbReference>
<gene>
    <name evidence="1" type="ORF">BpHYR1_013351</name>
</gene>
<evidence type="ECO:0000313" key="1">
    <source>
        <dbReference type="EMBL" id="RNA07713.1"/>
    </source>
</evidence>
<protein>
    <submittedName>
        <fullName evidence="1">Uncharacterized protein</fullName>
    </submittedName>
</protein>
<dbReference type="AlphaFoldDB" id="A0A3M7Q8M7"/>
<organism evidence="1 2">
    <name type="scientific">Brachionus plicatilis</name>
    <name type="common">Marine rotifer</name>
    <name type="synonym">Brachionus muelleri</name>
    <dbReference type="NCBI Taxonomy" id="10195"/>
    <lineage>
        <taxon>Eukaryota</taxon>
        <taxon>Metazoa</taxon>
        <taxon>Spiralia</taxon>
        <taxon>Gnathifera</taxon>
        <taxon>Rotifera</taxon>
        <taxon>Eurotatoria</taxon>
        <taxon>Monogononta</taxon>
        <taxon>Pseudotrocha</taxon>
        <taxon>Ploima</taxon>
        <taxon>Brachionidae</taxon>
        <taxon>Brachionus</taxon>
    </lineage>
</organism>
<evidence type="ECO:0000313" key="2">
    <source>
        <dbReference type="Proteomes" id="UP000276133"/>
    </source>
</evidence>
<accession>A0A3M7Q8M7</accession>
<sequence>MVRVAGHTPVLELLNSALGSVVLNFFHFSKDIVNFGPAQTPLWLVTHPVQFQACLYLRFRTKICI</sequence>
<name>A0A3M7Q8M7_BRAPC</name>
<comment type="caution">
    <text evidence="1">The sequence shown here is derived from an EMBL/GenBank/DDBJ whole genome shotgun (WGS) entry which is preliminary data.</text>
</comment>
<dbReference type="Proteomes" id="UP000276133">
    <property type="component" value="Unassembled WGS sequence"/>
</dbReference>
<proteinExistence type="predicted"/>
<reference evidence="1 2" key="1">
    <citation type="journal article" date="2018" name="Sci. Rep.">
        <title>Genomic signatures of local adaptation to the degree of environmental predictability in rotifers.</title>
        <authorList>
            <person name="Franch-Gras L."/>
            <person name="Hahn C."/>
            <person name="Garcia-Roger E.M."/>
            <person name="Carmona M.J."/>
            <person name="Serra M."/>
            <person name="Gomez A."/>
        </authorList>
    </citation>
    <scope>NUCLEOTIDE SEQUENCE [LARGE SCALE GENOMIC DNA]</scope>
    <source>
        <strain evidence="1">HYR1</strain>
    </source>
</reference>